<proteinExistence type="predicted"/>
<organism evidence="1">
    <name type="scientific">marine sediment metagenome</name>
    <dbReference type="NCBI Taxonomy" id="412755"/>
    <lineage>
        <taxon>unclassified sequences</taxon>
        <taxon>metagenomes</taxon>
        <taxon>ecological metagenomes</taxon>
    </lineage>
</organism>
<gene>
    <name evidence="1" type="ORF">S01H1_50584</name>
</gene>
<feature type="non-terminal residue" evidence="1">
    <location>
        <position position="1"/>
    </location>
</feature>
<reference evidence="1" key="1">
    <citation type="journal article" date="2014" name="Front. Microbiol.">
        <title>High frequency of phylogenetically diverse reductive dehalogenase-homologous genes in deep subseafloor sedimentary metagenomes.</title>
        <authorList>
            <person name="Kawai M."/>
            <person name="Futagami T."/>
            <person name="Toyoda A."/>
            <person name="Takaki Y."/>
            <person name="Nishi S."/>
            <person name="Hori S."/>
            <person name="Arai W."/>
            <person name="Tsubouchi T."/>
            <person name="Morono Y."/>
            <person name="Uchiyama I."/>
            <person name="Ito T."/>
            <person name="Fujiyama A."/>
            <person name="Inagaki F."/>
            <person name="Takami H."/>
        </authorList>
    </citation>
    <scope>NUCLEOTIDE SEQUENCE</scope>
    <source>
        <strain evidence="1">Expedition CK06-06</strain>
    </source>
</reference>
<accession>X0VVC4</accession>
<feature type="non-terminal residue" evidence="1">
    <location>
        <position position="261"/>
    </location>
</feature>
<dbReference type="EMBL" id="BARS01032599">
    <property type="protein sequence ID" value="GAG16408.1"/>
    <property type="molecule type" value="Genomic_DNA"/>
</dbReference>
<name>X0VVC4_9ZZZZ</name>
<sequence>ADNLIWMNRVVILIEVKTRTEGSTTIQNWARSRIEEGVEQIITNYERIKNNEIINLHNEYYNVQLDCKEVSRIIGIIVLVPDEELNILPSECMGEIYNSPLPIHVFTINDLYKLGKEIDTIIDLEWYLQDRYNFINEFNDIPTDCELEPIGYYKANEYQLPRIKTDFCNSNFWDKYTRNFSEQIRARNRENEASGWIDNLESVFIEQRRLHLNIPLGLYFAWELGSLPKRFRTIIGQKIETVQAWFQQGNTSRKFAYRNEE</sequence>
<evidence type="ECO:0000313" key="1">
    <source>
        <dbReference type="EMBL" id="GAG16408.1"/>
    </source>
</evidence>
<dbReference type="AlphaFoldDB" id="X0VVC4"/>
<comment type="caution">
    <text evidence="1">The sequence shown here is derived from an EMBL/GenBank/DDBJ whole genome shotgun (WGS) entry which is preliminary data.</text>
</comment>
<protein>
    <submittedName>
        <fullName evidence="1">Uncharacterized protein</fullName>
    </submittedName>
</protein>